<comment type="caution">
    <text evidence="1">The sequence shown here is derived from an EMBL/GenBank/DDBJ whole genome shotgun (WGS) entry which is preliminary data.</text>
</comment>
<reference evidence="1" key="1">
    <citation type="submission" date="2022-06" db="EMBL/GenBank/DDBJ databases">
        <authorList>
            <person name="Legras J.-L."/>
            <person name="Devillers H."/>
            <person name="Grondin C."/>
        </authorList>
    </citation>
    <scope>NUCLEOTIDE SEQUENCE</scope>
    <source>
        <strain evidence="1">CLIB 1444</strain>
    </source>
</reference>
<keyword evidence="1" id="KW-0808">Transferase</keyword>
<dbReference type="EMBL" id="CALSDN010000001">
    <property type="protein sequence ID" value="CAH6718865.1"/>
    <property type="molecule type" value="Genomic_DNA"/>
</dbReference>
<sequence>MNKQRQLLLLVGVIFHLFYIWSIFDIYFVSPLVHGMDQHVSNAEPPAKRLVLIVGDGLRADTTFKKVKHPKTGEEEYLAPFLRDKVLNEGRFGISNTRMPTESRPGHVAMIAGFYEDVSAVTKGWKENPVDFDSFFNQSTHTYSFGSPDILPIFSIGNVVPGRIDCHMYGHEFEDFTANSIDLDAFVFDHFNQLLANSSTNQTLNDELNKDGNVFFLHLLGLDTAGHAYRPYAAEYFDNLAYVDDQLSKLVPKINDFFGDDKTSFVFTADHGMSDFGSHGDGHPNNTRTPLIAWGAGINKPKVADGTELAVQDAVLSGYEADYFDTWDLDHLVRTDVKQADISPLMAYLIGTNYPKNSVGELPMDYLSDTPILKIKGLYHNALALIEQYYVKEQEVYEHQFKFKPFRHFEKYPIVEYTQRIETLIQSLENEFDSASAEEVIRLCKDLSTQSLNGLNYLQTYNWLFLRTIVTLGFVGWTLFSFVIFLKIFILKSYDESHSPVLGGLATLVGSVVFYVLYYQNSPFNYYMYAIFPVYFWYSIINDLKVFLQGSGILFDNISPSTKLLLVISFIGMYESIVYGFFNRVIFSFLFIMIGIYPIFFDVPILNKFMWFVSCCMMTIFPNLNPVKTEDINLINIGTVLSLIISFVGMRKLNSIIDPYSKSLLILQNICIGAMVVFTNISVDSLQRRQGLPLYSQVMSWIIFIVSLIVIPTLYSLKPNNNYKLRLLIIFLTFIPTFIILTISFEVLFYIGYSLVLLQWLYIEQIIYNKSNWVQTLRVTIIGFFYLQLSFFGIGNIASISSFSLDSVYRLIPIFDPFPMGALLMLKLIIPYILLSSCLGIMNYQLKIEKFTISTLIISTCDILSINFFYLVRTEGSWLDIGTSISNYVLAMLSSLFMLILELVSSVVLKGVEFNDNTSLKKKNR</sequence>
<accession>A0ACA9Y1Q2</accession>
<protein>
    <submittedName>
        <fullName evidence="1">GPI ethanolamine phosphate transferase 1</fullName>
    </submittedName>
</protein>
<gene>
    <name evidence="1" type="ORF">CLIB1444_01S16226</name>
</gene>
<dbReference type="Proteomes" id="UP001152531">
    <property type="component" value="Unassembled WGS sequence"/>
</dbReference>
<name>A0ACA9Y1Q2_9ASCO</name>
<organism evidence="1 2">
    <name type="scientific">[Candida] jaroonii</name>
    <dbReference type="NCBI Taxonomy" id="467808"/>
    <lineage>
        <taxon>Eukaryota</taxon>
        <taxon>Fungi</taxon>
        <taxon>Dikarya</taxon>
        <taxon>Ascomycota</taxon>
        <taxon>Saccharomycotina</taxon>
        <taxon>Pichiomycetes</taxon>
        <taxon>Debaryomycetaceae</taxon>
        <taxon>Yamadazyma</taxon>
    </lineage>
</organism>
<proteinExistence type="predicted"/>
<evidence type="ECO:0000313" key="1">
    <source>
        <dbReference type="EMBL" id="CAH6718865.1"/>
    </source>
</evidence>
<keyword evidence="2" id="KW-1185">Reference proteome</keyword>
<evidence type="ECO:0000313" key="2">
    <source>
        <dbReference type="Proteomes" id="UP001152531"/>
    </source>
</evidence>